<evidence type="ECO:0000256" key="1">
    <source>
        <dbReference type="SAM" id="SignalP"/>
    </source>
</evidence>
<dbReference type="EMBL" id="JADNRY010000056">
    <property type="protein sequence ID" value="KAF9068925.1"/>
    <property type="molecule type" value="Genomic_DNA"/>
</dbReference>
<gene>
    <name evidence="2" type="ORF">BDP27DRAFT_1326527</name>
</gene>
<proteinExistence type="predicted"/>
<organism evidence="2 3">
    <name type="scientific">Rhodocollybia butyracea</name>
    <dbReference type="NCBI Taxonomy" id="206335"/>
    <lineage>
        <taxon>Eukaryota</taxon>
        <taxon>Fungi</taxon>
        <taxon>Dikarya</taxon>
        <taxon>Basidiomycota</taxon>
        <taxon>Agaricomycotina</taxon>
        <taxon>Agaricomycetes</taxon>
        <taxon>Agaricomycetidae</taxon>
        <taxon>Agaricales</taxon>
        <taxon>Marasmiineae</taxon>
        <taxon>Omphalotaceae</taxon>
        <taxon>Rhodocollybia</taxon>
    </lineage>
</organism>
<dbReference type="AlphaFoldDB" id="A0A9P5U6J6"/>
<keyword evidence="1" id="KW-0732">Signal</keyword>
<keyword evidence="3" id="KW-1185">Reference proteome</keyword>
<evidence type="ECO:0000313" key="2">
    <source>
        <dbReference type="EMBL" id="KAF9068925.1"/>
    </source>
</evidence>
<dbReference type="Proteomes" id="UP000772434">
    <property type="component" value="Unassembled WGS sequence"/>
</dbReference>
<feature type="signal peptide" evidence="1">
    <location>
        <begin position="1"/>
        <end position="28"/>
    </location>
</feature>
<feature type="chain" id="PRO_5040300188" evidence="1">
    <location>
        <begin position="29"/>
        <end position="159"/>
    </location>
</feature>
<reference evidence="2" key="1">
    <citation type="submission" date="2020-11" db="EMBL/GenBank/DDBJ databases">
        <authorList>
            <consortium name="DOE Joint Genome Institute"/>
            <person name="Ahrendt S."/>
            <person name="Riley R."/>
            <person name="Andreopoulos W."/>
            <person name="Labutti K."/>
            <person name="Pangilinan J."/>
            <person name="Ruiz-Duenas F.J."/>
            <person name="Barrasa J.M."/>
            <person name="Sanchez-Garcia M."/>
            <person name="Camarero S."/>
            <person name="Miyauchi S."/>
            <person name="Serrano A."/>
            <person name="Linde D."/>
            <person name="Babiker R."/>
            <person name="Drula E."/>
            <person name="Ayuso-Fernandez I."/>
            <person name="Pacheco R."/>
            <person name="Padilla G."/>
            <person name="Ferreira P."/>
            <person name="Barriuso J."/>
            <person name="Kellner H."/>
            <person name="Castanera R."/>
            <person name="Alfaro M."/>
            <person name="Ramirez L."/>
            <person name="Pisabarro A.G."/>
            <person name="Kuo A."/>
            <person name="Tritt A."/>
            <person name="Lipzen A."/>
            <person name="He G."/>
            <person name="Yan M."/>
            <person name="Ng V."/>
            <person name="Cullen D."/>
            <person name="Martin F."/>
            <person name="Rosso M.-N."/>
            <person name="Henrissat B."/>
            <person name="Hibbett D."/>
            <person name="Martinez A.T."/>
            <person name="Grigoriev I.V."/>
        </authorList>
    </citation>
    <scope>NUCLEOTIDE SEQUENCE</scope>
    <source>
        <strain evidence="2">AH 40177</strain>
    </source>
</reference>
<sequence length="159" mass="17810">MLFTENFSWKRVALMSCLVLSFSVNVTPQPVFPNSQVVAHSPNQPRSLSRRANIGLVVTFHPEKPTPPPQWDLMKTGIEDLLIDALPHLVQEYGDYDIRFPHGYPDINCYGGSNTQLHFTFTAPKCGEKCSVIANNPYDPVQTGIIYNAHNVRLYPPAA</sequence>
<evidence type="ECO:0000313" key="3">
    <source>
        <dbReference type="Proteomes" id="UP000772434"/>
    </source>
</evidence>
<protein>
    <submittedName>
        <fullName evidence="2">Uncharacterized protein</fullName>
    </submittedName>
</protein>
<comment type="caution">
    <text evidence="2">The sequence shown here is derived from an EMBL/GenBank/DDBJ whole genome shotgun (WGS) entry which is preliminary data.</text>
</comment>
<name>A0A9P5U6J6_9AGAR</name>
<accession>A0A9P5U6J6</accession>